<dbReference type="InterPro" id="IPR054280">
    <property type="entry name" value="DUF7014"/>
</dbReference>
<protein>
    <submittedName>
        <fullName evidence="3">Uncharacterized protein</fullName>
    </submittedName>
</protein>
<accession>A0A2W4XSP2</accession>
<evidence type="ECO:0000259" key="1">
    <source>
        <dbReference type="Pfam" id="PF18863"/>
    </source>
</evidence>
<evidence type="ECO:0000259" key="2">
    <source>
        <dbReference type="Pfam" id="PF22809"/>
    </source>
</evidence>
<organism evidence="3 4">
    <name type="scientific">Pseudanabaena frigida</name>
    <dbReference type="NCBI Taxonomy" id="945775"/>
    <lineage>
        <taxon>Bacteria</taxon>
        <taxon>Bacillati</taxon>
        <taxon>Cyanobacteriota</taxon>
        <taxon>Cyanophyceae</taxon>
        <taxon>Pseudanabaenales</taxon>
        <taxon>Pseudanabaenaceae</taxon>
        <taxon>Pseudanabaena</taxon>
    </lineage>
</organism>
<sequence length="318" mass="36057">MAIVNLYSKRKKASERITQPEVYQYTDLPIPFRRQVIYIWETAIGIYNGQISSLARNVWASVYKSLTRELGLLILAPDQLPDSSFEQCRSFFLNQATHTDNLLDLIELTFNCIEYSVPKLFEEYKYADKLLPQTSEEAIEELNHRFLEHGIGYQYNNGQIIRIDSVFLHAEAVVPALTLISSEGFSGAEQEFRSAHEHYRNQDYKAAIVEALKAFESAMKTICDKFSWAYDKTATASKLIDVVLKEELIPKYLQEHLTGLTNVLKAGVPTVRNKTSGHGQGSETKEVPEYIAAYVLHLTASNIVLLVEAYKAKCSEGE</sequence>
<dbReference type="AlphaFoldDB" id="A0A2W4XSP2"/>
<dbReference type="Pfam" id="PF22809">
    <property type="entry name" value="DUF7014"/>
    <property type="match status" value="1"/>
</dbReference>
<reference evidence="3 4" key="1">
    <citation type="submission" date="2018-04" db="EMBL/GenBank/DDBJ databases">
        <authorList>
            <person name="Go L.Y."/>
            <person name="Mitchell J.A."/>
        </authorList>
    </citation>
    <scope>NUCLEOTIDE SEQUENCE [LARGE SCALE GENOMIC DNA]</scope>
    <source>
        <strain evidence="3">ULC066bin1</strain>
    </source>
</reference>
<dbReference type="NCBIfam" id="NF046078">
    <property type="entry name" value="STM4504_CBY0614"/>
    <property type="match status" value="1"/>
</dbReference>
<dbReference type="Pfam" id="PF18863">
    <property type="entry name" value="AbiJ_NTD4"/>
    <property type="match status" value="1"/>
</dbReference>
<evidence type="ECO:0000313" key="3">
    <source>
        <dbReference type="EMBL" id="PZO38471.1"/>
    </source>
</evidence>
<name>A0A2W4XSP2_9CYAN</name>
<dbReference type="EMBL" id="QBML01000023">
    <property type="protein sequence ID" value="PZO38471.1"/>
    <property type="molecule type" value="Genomic_DNA"/>
</dbReference>
<dbReference type="Proteomes" id="UP000249467">
    <property type="component" value="Unassembled WGS sequence"/>
</dbReference>
<gene>
    <name evidence="3" type="ORF">DCF19_16235</name>
</gene>
<dbReference type="InterPro" id="IPR049503">
    <property type="entry name" value="AbiJ_NTD4"/>
</dbReference>
<reference evidence="3 4" key="2">
    <citation type="submission" date="2018-06" db="EMBL/GenBank/DDBJ databases">
        <title>Metagenomic assembly of (sub)arctic Cyanobacteria and their associated microbiome from non-axenic cultures.</title>
        <authorList>
            <person name="Baurain D."/>
        </authorList>
    </citation>
    <scope>NUCLEOTIDE SEQUENCE [LARGE SCALE GENOMIC DNA]</scope>
    <source>
        <strain evidence="3">ULC066bin1</strain>
    </source>
</reference>
<proteinExistence type="predicted"/>
<feature type="domain" description="HEPN AbiJ-N-terminal" evidence="1">
    <location>
        <begin position="6"/>
        <end position="171"/>
    </location>
</feature>
<comment type="caution">
    <text evidence="3">The sequence shown here is derived from an EMBL/GenBank/DDBJ whole genome shotgun (WGS) entry which is preliminary data.</text>
</comment>
<feature type="domain" description="DUF7014" evidence="2">
    <location>
        <begin position="184"/>
        <end position="309"/>
    </location>
</feature>
<evidence type="ECO:0000313" key="4">
    <source>
        <dbReference type="Proteomes" id="UP000249467"/>
    </source>
</evidence>